<dbReference type="InterPro" id="IPR042099">
    <property type="entry name" value="ANL_N_sf"/>
</dbReference>
<feature type="domain" description="Carrier" evidence="4">
    <location>
        <begin position="515"/>
        <end position="591"/>
    </location>
</feature>
<dbReference type="Gene3D" id="1.10.1200.10">
    <property type="entry name" value="ACP-like"/>
    <property type="match status" value="2"/>
</dbReference>
<dbReference type="Gene3D" id="3.40.50.12780">
    <property type="entry name" value="N-terminal domain of ligase-like"/>
    <property type="match status" value="2"/>
</dbReference>
<dbReference type="NCBIfam" id="TIGR01733">
    <property type="entry name" value="AA-adenyl-dom"/>
    <property type="match status" value="2"/>
</dbReference>
<dbReference type="OrthoDB" id="75981at2759"/>
<accession>A0A485K374</accession>
<dbReference type="GO" id="GO:0044550">
    <property type="term" value="P:secondary metabolite biosynthetic process"/>
    <property type="evidence" value="ECO:0007669"/>
    <property type="project" value="TreeGrafter"/>
</dbReference>
<dbReference type="GO" id="GO:0031177">
    <property type="term" value="F:phosphopantetheine binding"/>
    <property type="evidence" value="ECO:0007669"/>
    <property type="project" value="InterPro"/>
</dbReference>
<evidence type="ECO:0000259" key="4">
    <source>
        <dbReference type="PROSITE" id="PS50075"/>
    </source>
</evidence>
<dbReference type="InterPro" id="IPR020806">
    <property type="entry name" value="PKS_PP-bd"/>
</dbReference>
<dbReference type="GO" id="GO:0005737">
    <property type="term" value="C:cytoplasm"/>
    <property type="evidence" value="ECO:0007669"/>
    <property type="project" value="TreeGrafter"/>
</dbReference>
<evidence type="ECO:0000256" key="1">
    <source>
        <dbReference type="ARBA" id="ARBA00022450"/>
    </source>
</evidence>
<keyword evidence="7" id="KW-1185">Reference proteome</keyword>
<gene>
    <name evidence="6" type="primary">Aste57867_678</name>
    <name evidence="5" type="ORF">As57867_000677</name>
    <name evidence="6" type="ORF">ASTE57867_678</name>
</gene>
<dbReference type="Pfam" id="PF00668">
    <property type="entry name" value="Condensation"/>
    <property type="match status" value="3"/>
</dbReference>
<dbReference type="SMART" id="SM00823">
    <property type="entry name" value="PKS_PP"/>
    <property type="match status" value="2"/>
</dbReference>
<keyword evidence="2" id="KW-0597">Phosphoprotein</keyword>
<evidence type="ECO:0000313" key="5">
    <source>
        <dbReference type="EMBL" id="KAF0719957.1"/>
    </source>
</evidence>
<dbReference type="InterPro" id="IPR036736">
    <property type="entry name" value="ACP-like_sf"/>
</dbReference>
<dbReference type="CDD" id="cd05930">
    <property type="entry name" value="A_NRPS"/>
    <property type="match status" value="2"/>
</dbReference>
<evidence type="ECO:0000256" key="3">
    <source>
        <dbReference type="ARBA" id="ARBA00022598"/>
    </source>
</evidence>
<dbReference type="PROSITE" id="PS00012">
    <property type="entry name" value="PHOSPHOPANTETHEINE"/>
    <property type="match status" value="2"/>
</dbReference>
<dbReference type="InterPro" id="IPR001242">
    <property type="entry name" value="Condensation_dom"/>
</dbReference>
<dbReference type="Pfam" id="PF00550">
    <property type="entry name" value="PP-binding"/>
    <property type="match status" value="2"/>
</dbReference>
<protein>
    <submittedName>
        <fullName evidence="6">Aste57867_678 protein</fullName>
    </submittedName>
</protein>
<dbReference type="Pfam" id="PF00501">
    <property type="entry name" value="AMP-binding"/>
    <property type="match status" value="2"/>
</dbReference>
<dbReference type="PANTHER" id="PTHR45527:SF1">
    <property type="entry name" value="FATTY ACID SYNTHASE"/>
    <property type="match status" value="1"/>
</dbReference>
<dbReference type="InterPro" id="IPR010071">
    <property type="entry name" value="AA_adenyl_dom"/>
</dbReference>
<keyword evidence="3" id="KW-0436">Ligase</keyword>
<dbReference type="EMBL" id="VJMH01000039">
    <property type="protein sequence ID" value="KAF0719957.1"/>
    <property type="molecule type" value="Genomic_DNA"/>
</dbReference>
<name>A0A485K374_9STRA</name>
<dbReference type="PROSITE" id="PS00455">
    <property type="entry name" value="AMP_BINDING"/>
    <property type="match status" value="2"/>
</dbReference>
<dbReference type="Gene3D" id="3.30.559.30">
    <property type="entry name" value="Nonribosomal peptide synthetase, condensation domain"/>
    <property type="match status" value="2"/>
</dbReference>
<dbReference type="Gene3D" id="3.30.300.30">
    <property type="match status" value="2"/>
</dbReference>
<dbReference type="InterPro" id="IPR045851">
    <property type="entry name" value="AMP-bd_C_sf"/>
</dbReference>
<dbReference type="InterPro" id="IPR000873">
    <property type="entry name" value="AMP-dep_synth/lig_dom"/>
</dbReference>
<feature type="domain" description="Carrier" evidence="4">
    <location>
        <begin position="1987"/>
        <end position="2063"/>
    </location>
</feature>
<dbReference type="InterPro" id="IPR020845">
    <property type="entry name" value="AMP-binding_CS"/>
</dbReference>
<keyword evidence="1" id="KW-0596">Phosphopantetheine</keyword>
<sequence>MTIPSSPPLDASLCFGRDAPPPHGLLHRAFELQATQRPHDRAIEFERTWLSYNQLNMHANAVASALSARRIGRGARVAVVMERCLEFPVGVVAALKAGAAVMAMDATFPQARLAFMVSDASAQAVLTTRACLDRVHALHLSVPILVVGTTDSTTVDTLSASPSEPNNVGDDEAFVVYTSGSTGQPKGVPVLHKAAANVMHHTATVAGLGAGVRVMQFMAMGFDMCQWELWASLSSGATVVLRSERTLFDDDDGLATVDVLMCTPTALALLGSPTSYPKLTCVGVAGEGVPSALKDLWTPHVRFFNCYGPSECYITHFVELDAHSHVTIGPPLANVHCYVLDETRSPVPRGVVGEVYIGGLCVSPGYLNRLADTAARFTRDPFRTGGRMYQTGDVGRMASDGSVDILGRRDDQVKVKGYRIELDEVAHAMRQHPNVVSAAVVLVDSHLVGYFTPRHIDPRDVHDVVATLLPMYMVPAAWVGMDALPQNANGKIDKQALAVAHRQTPPPDCSSIDDAFESDMERAVAAMWAVVLGVPLDTIGRDTSFFALGGDSISAIRLVAKARVAGLGLTTTNVLKHPRLGSMARVVVVPTHAIHNDERRVTGGVPLMPIQHLNFQHPWVNVHFWNQSVLLTPRRPLDLDDVAAAVAHLVDHHDMLRVRFRHDDDDGTTWSQSILTPGVVAVNVTATTLETMDKLDATVLGQEQSLHLVHGPVYAVTLIHVAATQAQFLHVAIHHSLVDFVSYRILLDDLQRLLTHQSLGPKATSMKTWVERLTAQASVWDPADWTEYMVADVAPPDLPTSVVTSRAMVPASVATRLDAANIAYGTTVQDLALAALVAARAQLDPTAHTLPLMLEGHGRESSWSDVTLDVASTVGWFTSFFPIVLTATSNVPTLLRHVKQTIRNVPHGGLSYGAIRYLAPPSDARQAIQSHRHHNLAFNYAGRFQETTTGAVFAMPRIEEKAGPDETTYTPGDLFLHHTTTDELVLDASMAAWLISPSKLDQWMALWQEWMARLVEHCLDPATRGGRTLSDVPLLGASSTVDAVEAELWTVLGLGPRDIEDMYPVTPMQAGTLSAMLQDPSEYVVQCTCDLQPEFGLDRFQACWQALVQDEALLRTVFVSTPDGLFQAVTTSDFSEWTIDDHVWPTAELATNTRAVYDRERTRGFSLATKSYQRFTAAHVSDGRVRVVWTTHHSVIDGWTGALLVDRLKALCRGDTMTPSSPPSTFKDYIAWLDQQTKRDALALFWTTQLDGVDVHALALPKPQVHPTKKYDKLKTQLVHMPQLQAVCDSLVVPSSIVFQMAWSLVLHQYTRAACVAFGSVVSGRNIDLDGIDSIVGVLTNTVPFVSRLSPAMTVADAVAAVHTTALHVADHSYASLADIKRWTDTTTSLFDTILMFGNHAPTTTTTAAPASPIDLDFYLAEEYVDSMLAVVVYPTRNNDNHEYRIDVSFQASSVDRVVVEHMLHRFVGILHQVAQLPMLAQPIAALDEPCADEQRIQADALFGPSTPLPFDLLHQAFEWHAERHPTLAAVECGDAWLSYGTLNAQACVVAAQLTTLGIGVGARVAVVMDRSLEFTVGLVGTLKAGAAVMPLDASFPAHRLAFVLADANAAAILTTRGTHVVSSLDLPILFVDAANASPAVAATPILATRHDEAYIVYTSGSTGRPKGVPVLHGAALNAVTSTARLANINQTTRLLQFMALGFDGCQWEHWTALSRGATLVFRTDDFAHVVSTVNVVMVTPTGLAHLGHPSKYPNLRCVCVGGEAISSALKDLWCPHVCLINAFGPSECAIATHLARLTREDPVTIGAPIDNVSCYALDSTQRMVPVGVVGELYLGGLCVSERYINLPTESADRFVVDPCRGGRMFRSGDLGRLLPNGRFEIVGRQDSQVKLKGYRIELDEVAHAMLQHPGVVAAAAIVQDKTHLVGFFSPATVTVEALQATVALHLPVYMVPAAWVGLDALPENANGKIDKHALGRLDQDTVDVQPLATAIETRLAAAWAHVLGIELDTIGRRASFLALGGDSITAIRLVAKAKQAGLAITSANVMKHPMLQQMAHTATPIVVARDAAPVAGSVPLTPIQHWILNLPWQNVHFWNLSLVKQARGLTFDQVHNAVARLQGHHDMLRARFSVDAGTWSQVVLEASDAANVAFVDLPDNLADVMAQTERSLHLFHGPVYAVTVYSVPDSTTQVLQLSLHHAIVDLVSWRILLEDLQLLLVDSQASLGPKTTSFQAWSQALSRQALVWDPRGWDAYMGNDVVPPPDRRYVDHFCIAICDWFAST</sequence>
<reference evidence="5" key="2">
    <citation type="submission" date="2019-06" db="EMBL/GenBank/DDBJ databases">
        <title>Genomics analysis of Aphanomyces spp. identifies a new class of oomycete effector associated with host adaptation.</title>
        <authorList>
            <person name="Gaulin E."/>
        </authorList>
    </citation>
    <scope>NUCLEOTIDE SEQUENCE</scope>
    <source>
        <strain evidence="5">CBS 578.67</strain>
    </source>
</reference>
<organism evidence="6 7">
    <name type="scientific">Aphanomyces stellatus</name>
    <dbReference type="NCBI Taxonomy" id="120398"/>
    <lineage>
        <taxon>Eukaryota</taxon>
        <taxon>Sar</taxon>
        <taxon>Stramenopiles</taxon>
        <taxon>Oomycota</taxon>
        <taxon>Saprolegniomycetes</taxon>
        <taxon>Saprolegniales</taxon>
        <taxon>Verrucalvaceae</taxon>
        <taxon>Aphanomyces</taxon>
    </lineage>
</organism>
<dbReference type="InterPro" id="IPR023213">
    <property type="entry name" value="CAT-like_dom_sf"/>
</dbReference>
<dbReference type="GO" id="GO:0016874">
    <property type="term" value="F:ligase activity"/>
    <property type="evidence" value="ECO:0007669"/>
    <property type="project" value="UniProtKB-KW"/>
</dbReference>
<dbReference type="EMBL" id="CAADRA010000039">
    <property type="protein sequence ID" value="VFT77903.1"/>
    <property type="molecule type" value="Genomic_DNA"/>
</dbReference>
<reference evidence="6 7" key="1">
    <citation type="submission" date="2019-03" db="EMBL/GenBank/DDBJ databases">
        <authorList>
            <person name="Gaulin E."/>
            <person name="Dumas B."/>
        </authorList>
    </citation>
    <scope>NUCLEOTIDE SEQUENCE [LARGE SCALE GENOMIC DNA]</scope>
    <source>
        <strain evidence="6">CBS 568.67</strain>
    </source>
</reference>
<dbReference type="Gene3D" id="3.30.559.10">
    <property type="entry name" value="Chloramphenicol acetyltransferase-like domain"/>
    <property type="match status" value="3"/>
</dbReference>
<dbReference type="GO" id="GO:0043041">
    <property type="term" value="P:amino acid activation for nonribosomal peptide biosynthetic process"/>
    <property type="evidence" value="ECO:0007669"/>
    <property type="project" value="TreeGrafter"/>
</dbReference>
<evidence type="ECO:0000256" key="2">
    <source>
        <dbReference type="ARBA" id="ARBA00022553"/>
    </source>
</evidence>
<dbReference type="InterPro" id="IPR009081">
    <property type="entry name" value="PP-bd_ACP"/>
</dbReference>
<dbReference type="SUPFAM" id="SSF47336">
    <property type="entry name" value="ACP-like"/>
    <property type="match status" value="2"/>
</dbReference>
<evidence type="ECO:0000313" key="7">
    <source>
        <dbReference type="Proteomes" id="UP000332933"/>
    </source>
</evidence>
<dbReference type="PROSITE" id="PS50075">
    <property type="entry name" value="CARRIER"/>
    <property type="match status" value="2"/>
</dbReference>
<dbReference type="SUPFAM" id="SSF52777">
    <property type="entry name" value="CoA-dependent acyltransferases"/>
    <property type="match status" value="5"/>
</dbReference>
<proteinExistence type="predicted"/>
<evidence type="ECO:0000313" key="6">
    <source>
        <dbReference type="EMBL" id="VFT77903.1"/>
    </source>
</evidence>
<dbReference type="InterPro" id="IPR006162">
    <property type="entry name" value="Ppantetheine_attach_site"/>
</dbReference>
<dbReference type="PANTHER" id="PTHR45527">
    <property type="entry name" value="NONRIBOSOMAL PEPTIDE SYNTHETASE"/>
    <property type="match status" value="1"/>
</dbReference>
<dbReference type="SUPFAM" id="SSF56801">
    <property type="entry name" value="Acetyl-CoA synthetase-like"/>
    <property type="match status" value="2"/>
</dbReference>
<dbReference type="Proteomes" id="UP000332933">
    <property type="component" value="Unassembled WGS sequence"/>
</dbReference>